<dbReference type="EMBL" id="CP000386">
    <property type="protein sequence ID" value="ABG04684.1"/>
    <property type="molecule type" value="Genomic_DNA"/>
</dbReference>
<dbReference type="KEGG" id="rxy:Rxyl_1724"/>
<dbReference type="eggNOG" id="COG1879">
    <property type="taxonomic scope" value="Bacteria"/>
</dbReference>
<keyword evidence="3" id="KW-0732">Signal</keyword>
<dbReference type="GO" id="GO:0030246">
    <property type="term" value="F:carbohydrate binding"/>
    <property type="evidence" value="ECO:0007669"/>
    <property type="project" value="UniProtKB-ARBA"/>
</dbReference>
<dbReference type="STRING" id="266117.Rxyl_1724"/>
<name>Q1AV94_RUBXD</name>
<reference evidence="5 6" key="1">
    <citation type="submission" date="2006-06" db="EMBL/GenBank/DDBJ databases">
        <title>Complete sequence of Rubrobacter xylanophilus DSM 9941.</title>
        <authorList>
            <consortium name="US DOE Joint Genome Institute"/>
            <person name="Copeland A."/>
            <person name="Lucas S."/>
            <person name="Lapidus A."/>
            <person name="Barry K."/>
            <person name="Detter J.C."/>
            <person name="Glavina del Rio T."/>
            <person name="Hammon N."/>
            <person name="Israni S."/>
            <person name="Dalin E."/>
            <person name="Tice H."/>
            <person name="Pitluck S."/>
            <person name="Munk A.C."/>
            <person name="Brettin T."/>
            <person name="Bruce D."/>
            <person name="Han C."/>
            <person name="Tapia R."/>
            <person name="Gilna P."/>
            <person name="Schmutz J."/>
            <person name="Larimer F."/>
            <person name="Land M."/>
            <person name="Hauser L."/>
            <person name="Kyrpides N."/>
            <person name="Lykidis A."/>
            <person name="da Costa M.S."/>
            <person name="Rainey F.A."/>
            <person name="Empadinhas N."/>
            <person name="Jolivet E."/>
            <person name="Battista J.R."/>
            <person name="Richardson P."/>
        </authorList>
    </citation>
    <scope>NUCLEOTIDE SEQUENCE [LARGE SCALE GENOMIC DNA]</scope>
    <source>
        <strain evidence="6">DSM 9941 / NBRC 16129 / PRD-1</strain>
    </source>
</reference>
<dbReference type="HOGENOM" id="CLU_037628_3_5_11"/>
<dbReference type="Gene3D" id="3.40.50.2300">
    <property type="match status" value="2"/>
</dbReference>
<sequence length="337" mass="35691">MNAKGISRRDFLKIGGAGAAGAALLGLAGCGQGGGQGEEEEGARGLVERGSIRIEMPTHMIPPDPNTAIMQNGAEQAARDMGVDVQFRGPDNFDIPEIQRIFEAAVAAEPDGIAATLPDADALGPIIRRAVDKGIPVVLFNAGLDHYKELGALTYYGQTEYEAGVEAGKRMSREGVDNLLVINHQQGQLTLETRYEGCRDGLGGTVKQIAVDGSDPTATRNGIETALRQNPDANGMITLGPGVAEQAMRAIKAAGRQDSVKLATFDISKPVLQAVQNGRILFAIDQQMFLQTYLSAVTLATYLLWRLSPVSAAPTGPSFVTEENAEEIIELAGRGIH</sequence>
<keyword evidence="6" id="KW-1185">Reference proteome</keyword>
<dbReference type="InterPro" id="IPR028082">
    <property type="entry name" value="Peripla_BP_I"/>
</dbReference>
<dbReference type="PANTHER" id="PTHR46847">
    <property type="entry name" value="D-ALLOSE-BINDING PERIPLASMIC PROTEIN-RELATED"/>
    <property type="match status" value="1"/>
</dbReference>
<dbReference type="Pfam" id="PF10518">
    <property type="entry name" value="TAT_signal"/>
    <property type="match status" value="1"/>
</dbReference>
<dbReference type="SUPFAM" id="SSF53822">
    <property type="entry name" value="Periplasmic binding protein-like I"/>
    <property type="match status" value="1"/>
</dbReference>
<evidence type="ECO:0000313" key="5">
    <source>
        <dbReference type="EMBL" id="ABG04684.1"/>
    </source>
</evidence>
<dbReference type="PROSITE" id="PS51318">
    <property type="entry name" value="TAT"/>
    <property type="match status" value="1"/>
</dbReference>
<proteinExistence type="inferred from homology"/>
<dbReference type="InterPro" id="IPR006311">
    <property type="entry name" value="TAT_signal"/>
</dbReference>
<dbReference type="AlphaFoldDB" id="Q1AV94"/>
<evidence type="ECO:0000256" key="1">
    <source>
        <dbReference type="ARBA" id="ARBA00004196"/>
    </source>
</evidence>
<evidence type="ECO:0000256" key="2">
    <source>
        <dbReference type="ARBA" id="ARBA00007639"/>
    </source>
</evidence>
<protein>
    <submittedName>
        <fullName evidence="5">Twin-arginine translocation pathway signal</fullName>
    </submittedName>
</protein>
<dbReference type="PROSITE" id="PS51257">
    <property type="entry name" value="PROKAR_LIPOPROTEIN"/>
    <property type="match status" value="1"/>
</dbReference>
<dbReference type="PANTHER" id="PTHR46847:SF1">
    <property type="entry name" value="D-ALLOSE-BINDING PERIPLASMIC PROTEIN-RELATED"/>
    <property type="match status" value="1"/>
</dbReference>
<evidence type="ECO:0000256" key="3">
    <source>
        <dbReference type="ARBA" id="ARBA00022729"/>
    </source>
</evidence>
<dbReference type="InterPro" id="IPR025997">
    <property type="entry name" value="SBP_2_dom"/>
</dbReference>
<dbReference type="Proteomes" id="UP000006637">
    <property type="component" value="Chromosome"/>
</dbReference>
<comment type="similarity">
    <text evidence="2">Belongs to the bacterial solute-binding protein 2 family.</text>
</comment>
<dbReference type="GO" id="GO:0030313">
    <property type="term" value="C:cell envelope"/>
    <property type="evidence" value="ECO:0007669"/>
    <property type="project" value="UniProtKB-SubCell"/>
</dbReference>
<gene>
    <name evidence="5" type="ordered locus">Rxyl_1724</name>
</gene>
<dbReference type="InterPro" id="IPR019546">
    <property type="entry name" value="TAT_signal_bac_arc"/>
</dbReference>
<dbReference type="PhylomeDB" id="Q1AV94"/>
<evidence type="ECO:0000259" key="4">
    <source>
        <dbReference type="Pfam" id="PF13407"/>
    </source>
</evidence>
<dbReference type="Pfam" id="PF13407">
    <property type="entry name" value="Peripla_BP_4"/>
    <property type="match status" value="1"/>
</dbReference>
<dbReference type="NCBIfam" id="TIGR01409">
    <property type="entry name" value="TAT_signal_seq"/>
    <property type="match status" value="1"/>
</dbReference>
<dbReference type="RefSeq" id="WP_011564701.1">
    <property type="nucleotide sequence ID" value="NC_008148.1"/>
</dbReference>
<organism evidence="5 6">
    <name type="scientific">Rubrobacter xylanophilus (strain DSM 9941 / JCM 11954 / NBRC 16129 / PRD-1)</name>
    <dbReference type="NCBI Taxonomy" id="266117"/>
    <lineage>
        <taxon>Bacteria</taxon>
        <taxon>Bacillati</taxon>
        <taxon>Actinomycetota</taxon>
        <taxon>Rubrobacteria</taxon>
        <taxon>Rubrobacterales</taxon>
        <taxon>Rubrobacteraceae</taxon>
        <taxon>Rubrobacter</taxon>
    </lineage>
</organism>
<comment type="subcellular location">
    <subcellularLocation>
        <location evidence="1">Cell envelope</location>
    </subcellularLocation>
</comment>
<evidence type="ECO:0000313" key="6">
    <source>
        <dbReference type="Proteomes" id="UP000006637"/>
    </source>
</evidence>
<accession>Q1AV94</accession>
<feature type="domain" description="Periplasmic binding protein" evidence="4">
    <location>
        <begin position="69"/>
        <end position="303"/>
    </location>
</feature>